<feature type="transmembrane region" description="Helical" evidence="6">
    <location>
        <begin position="7"/>
        <end position="29"/>
    </location>
</feature>
<evidence type="ECO:0000313" key="10">
    <source>
        <dbReference type="Proteomes" id="UP000182800"/>
    </source>
</evidence>
<dbReference type="EMBL" id="LJSX01000014">
    <property type="protein sequence ID" value="KPQ10592.1"/>
    <property type="molecule type" value="Genomic_DNA"/>
</dbReference>
<keyword evidence="10" id="KW-1185">Reference proteome</keyword>
<dbReference type="Pfam" id="PF03739">
    <property type="entry name" value="LptF_LptG"/>
    <property type="match status" value="1"/>
</dbReference>
<name>A0A0P7XSV0_9HYPH</name>
<dbReference type="AlphaFoldDB" id="A0A0P7XSV0"/>
<dbReference type="RefSeq" id="WP_074443682.1">
    <property type="nucleotide sequence ID" value="NZ_FMBM01000001.1"/>
</dbReference>
<sequence length="386" mass="41833">MPLVERYILKIAVTAFLVCLLGLTAVIWLTQALREVDLLTGQGQTLVVFLTFTLLSLPALVAIIAPVALFIAILYTLNKLNGDSELVVMNAAGMSFWRIMRPFGWLTGGVAAMVGVMAVVLVPASFNELRFLITQIRADFVANLVREGQFTEIDRGVTFSFRERSGEALMGIFLQDRRDERRTLVYIAEIGQIAQVDEESYLVLERGSVHTLTPGARDSSIVAFKRYAVDLSAFAPQGDLTFFKPRERSTGELLTIDDSDPVYAAFPGRFRSELHDRLSAWLYVLAMAAIAFAALGDARTTRQGRGLAIAAAIGGVVALRVAGFAATSAAARSDIAVVMVWAIPVLTLIGAFVIMNHGARLRRMLPAPKLPALPARLRSAPPGGVG</sequence>
<dbReference type="InterPro" id="IPR030922">
    <property type="entry name" value="LptF"/>
</dbReference>
<gene>
    <name evidence="7" type="primary">lptF</name>
    <name evidence="8" type="ORF">GA0071312_0781</name>
    <name evidence="7" type="ORF">HLUCCO17_10130</name>
</gene>
<dbReference type="OrthoDB" id="8477889at2"/>
<evidence type="ECO:0000256" key="4">
    <source>
        <dbReference type="ARBA" id="ARBA00022989"/>
    </source>
</evidence>
<dbReference type="EMBL" id="FMBM01000001">
    <property type="protein sequence ID" value="SCC79275.1"/>
    <property type="molecule type" value="Genomic_DNA"/>
</dbReference>
<feature type="transmembrane region" description="Helical" evidence="6">
    <location>
        <begin position="335"/>
        <end position="355"/>
    </location>
</feature>
<comment type="caution">
    <text evidence="7">The sequence shown here is derived from an EMBL/GenBank/DDBJ whole genome shotgun (WGS) entry which is preliminary data.</text>
</comment>
<evidence type="ECO:0000256" key="1">
    <source>
        <dbReference type="ARBA" id="ARBA00004651"/>
    </source>
</evidence>
<dbReference type="PANTHER" id="PTHR33529">
    <property type="entry name" value="SLR0882 PROTEIN-RELATED"/>
    <property type="match status" value="1"/>
</dbReference>
<dbReference type="Proteomes" id="UP000182800">
    <property type="component" value="Unassembled WGS sequence"/>
</dbReference>
<dbReference type="Proteomes" id="UP000050497">
    <property type="component" value="Unassembled WGS sequence"/>
</dbReference>
<evidence type="ECO:0000313" key="8">
    <source>
        <dbReference type="EMBL" id="SCC79275.1"/>
    </source>
</evidence>
<feature type="transmembrane region" description="Helical" evidence="6">
    <location>
        <begin position="103"/>
        <end position="126"/>
    </location>
</feature>
<evidence type="ECO:0000313" key="9">
    <source>
        <dbReference type="Proteomes" id="UP000050497"/>
    </source>
</evidence>
<evidence type="ECO:0000313" key="7">
    <source>
        <dbReference type="EMBL" id="KPQ10592.1"/>
    </source>
</evidence>
<evidence type="ECO:0000256" key="6">
    <source>
        <dbReference type="SAM" id="Phobius"/>
    </source>
</evidence>
<dbReference type="GO" id="GO:0055085">
    <property type="term" value="P:transmembrane transport"/>
    <property type="evidence" value="ECO:0007669"/>
    <property type="project" value="InterPro"/>
</dbReference>
<reference evidence="8 10" key="2">
    <citation type="submission" date="2016-08" db="EMBL/GenBank/DDBJ databases">
        <authorList>
            <person name="Varghese N."/>
            <person name="Submissions Spin"/>
        </authorList>
    </citation>
    <scope>NUCLEOTIDE SEQUENCE [LARGE SCALE GENOMIC DNA]</scope>
    <source>
        <strain evidence="8 10">HL-109</strain>
    </source>
</reference>
<dbReference type="GO" id="GO:0043190">
    <property type="term" value="C:ATP-binding cassette (ABC) transporter complex"/>
    <property type="evidence" value="ECO:0007669"/>
    <property type="project" value="InterPro"/>
</dbReference>
<feature type="transmembrane region" description="Helical" evidence="6">
    <location>
        <begin position="278"/>
        <end position="295"/>
    </location>
</feature>
<organism evidence="7 9">
    <name type="scientific">Saliniramus fredricksonii</name>
    <dbReference type="NCBI Taxonomy" id="1653334"/>
    <lineage>
        <taxon>Bacteria</taxon>
        <taxon>Pseudomonadati</taxon>
        <taxon>Pseudomonadota</taxon>
        <taxon>Alphaproteobacteria</taxon>
        <taxon>Hyphomicrobiales</taxon>
        <taxon>Salinarimonadaceae</taxon>
        <taxon>Saliniramus</taxon>
    </lineage>
</organism>
<protein>
    <submittedName>
        <fullName evidence="7">ABC-type lipopolysaccharide export system permease component LptF</fullName>
    </submittedName>
    <submittedName>
        <fullName evidence="8">Lipopolysaccharide export system permease protein</fullName>
    </submittedName>
</protein>
<dbReference type="NCBIfam" id="TIGR04407">
    <property type="entry name" value="LptF_YjgP"/>
    <property type="match status" value="1"/>
</dbReference>
<dbReference type="STRING" id="1653334.GA0071312_0781"/>
<keyword evidence="5 6" id="KW-0472">Membrane</keyword>
<accession>A0A0P7XSV0</accession>
<keyword evidence="4 6" id="KW-1133">Transmembrane helix</keyword>
<evidence type="ECO:0000256" key="2">
    <source>
        <dbReference type="ARBA" id="ARBA00022475"/>
    </source>
</evidence>
<dbReference type="PANTHER" id="PTHR33529:SF6">
    <property type="entry name" value="YJGP_YJGQ FAMILY PERMEASE"/>
    <property type="match status" value="1"/>
</dbReference>
<dbReference type="PATRIC" id="fig|1653334.4.peg.3354"/>
<feature type="transmembrane region" description="Helical" evidence="6">
    <location>
        <begin position="307"/>
        <end position="329"/>
    </location>
</feature>
<feature type="transmembrane region" description="Helical" evidence="6">
    <location>
        <begin position="49"/>
        <end position="75"/>
    </location>
</feature>
<keyword evidence="3 6" id="KW-0812">Transmembrane</keyword>
<reference evidence="7 9" key="1">
    <citation type="submission" date="2015-09" db="EMBL/GenBank/DDBJ databases">
        <title>Identification and resolution of microdiversity through metagenomic sequencing of parallel consortia.</title>
        <authorList>
            <person name="Nelson W.C."/>
            <person name="Romine M.F."/>
            <person name="Lindemann S.R."/>
        </authorList>
    </citation>
    <scope>NUCLEOTIDE SEQUENCE [LARGE SCALE GENOMIC DNA]</scope>
    <source>
        <strain evidence="7">HL-109</strain>
    </source>
</reference>
<proteinExistence type="predicted"/>
<keyword evidence="2" id="KW-1003">Cell membrane</keyword>
<dbReference type="GO" id="GO:0015920">
    <property type="term" value="P:lipopolysaccharide transport"/>
    <property type="evidence" value="ECO:0007669"/>
    <property type="project" value="TreeGrafter"/>
</dbReference>
<evidence type="ECO:0000256" key="5">
    <source>
        <dbReference type="ARBA" id="ARBA00023136"/>
    </source>
</evidence>
<dbReference type="InterPro" id="IPR005495">
    <property type="entry name" value="LptG/LptF_permease"/>
</dbReference>
<comment type="subcellular location">
    <subcellularLocation>
        <location evidence="1">Cell membrane</location>
        <topology evidence="1">Multi-pass membrane protein</topology>
    </subcellularLocation>
</comment>
<evidence type="ECO:0000256" key="3">
    <source>
        <dbReference type="ARBA" id="ARBA00022692"/>
    </source>
</evidence>